<evidence type="ECO:0000313" key="3">
    <source>
        <dbReference type="EMBL" id="MCR8872488.1"/>
    </source>
</evidence>
<dbReference type="GO" id="GO:0016788">
    <property type="term" value="F:hydrolase activity, acting on ester bonds"/>
    <property type="evidence" value="ECO:0007669"/>
    <property type="project" value="UniProtKB-ARBA"/>
</dbReference>
<feature type="signal peptide" evidence="1">
    <location>
        <begin position="1"/>
        <end position="22"/>
    </location>
</feature>
<feature type="chain" id="PRO_5043655493" evidence="1">
    <location>
        <begin position="23"/>
        <end position="319"/>
    </location>
</feature>
<evidence type="ECO:0000313" key="4">
    <source>
        <dbReference type="Proteomes" id="UP001204579"/>
    </source>
</evidence>
<dbReference type="InterPro" id="IPR013830">
    <property type="entry name" value="SGNH_hydro"/>
</dbReference>
<feature type="domain" description="SGNH hydrolase-type esterase" evidence="2">
    <location>
        <begin position="124"/>
        <end position="292"/>
    </location>
</feature>
<proteinExistence type="predicted"/>
<dbReference type="Gene3D" id="3.40.50.1110">
    <property type="entry name" value="SGNH hydrolase"/>
    <property type="match status" value="1"/>
</dbReference>
<name>A0AAW5N1H2_9BACT</name>
<evidence type="ECO:0000256" key="1">
    <source>
        <dbReference type="SAM" id="SignalP"/>
    </source>
</evidence>
<keyword evidence="3" id="KW-0378">Hydrolase</keyword>
<keyword evidence="4" id="KW-1185">Reference proteome</keyword>
<dbReference type="Pfam" id="PF13472">
    <property type="entry name" value="Lipase_GDSL_2"/>
    <property type="match status" value="1"/>
</dbReference>
<dbReference type="InterPro" id="IPR036514">
    <property type="entry name" value="SGNH_hydro_sf"/>
</dbReference>
<dbReference type="InterPro" id="IPR051532">
    <property type="entry name" value="Ester_Hydrolysis_Enzymes"/>
</dbReference>
<dbReference type="RefSeq" id="WP_258335107.1">
    <property type="nucleotide sequence ID" value="NZ_JANRHJ010000001.1"/>
</dbReference>
<dbReference type="AlphaFoldDB" id="A0AAW5N1H2"/>
<organism evidence="3 4">
    <name type="scientific">Phocaeicola barnesiae</name>
    <dbReference type="NCBI Taxonomy" id="376804"/>
    <lineage>
        <taxon>Bacteria</taxon>
        <taxon>Pseudomonadati</taxon>
        <taxon>Bacteroidota</taxon>
        <taxon>Bacteroidia</taxon>
        <taxon>Bacteroidales</taxon>
        <taxon>Bacteroidaceae</taxon>
        <taxon>Phocaeicola</taxon>
    </lineage>
</organism>
<dbReference type="EMBL" id="JANRHJ010000001">
    <property type="protein sequence ID" value="MCR8872488.1"/>
    <property type="molecule type" value="Genomic_DNA"/>
</dbReference>
<dbReference type="PANTHER" id="PTHR30383">
    <property type="entry name" value="THIOESTERASE 1/PROTEASE 1/LYSOPHOSPHOLIPASE L1"/>
    <property type="match status" value="1"/>
</dbReference>
<dbReference type="CDD" id="cd01825">
    <property type="entry name" value="SGNH_hydrolase_peri1"/>
    <property type="match status" value="1"/>
</dbReference>
<comment type="caution">
    <text evidence="3">The sequence shown here is derived from an EMBL/GenBank/DDBJ whole genome shotgun (WGS) entry which is preliminary data.</text>
</comment>
<accession>A0AAW5N1H2</accession>
<evidence type="ECO:0000259" key="2">
    <source>
        <dbReference type="Pfam" id="PF13472"/>
    </source>
</evidence>
<dbReference type="PANTHER" id="PTHR30383:SF29">
    <property type="entry name" value="SGNH HYDROLASE-TYPE ESTERASE DOMAIN-CONTAINING PROTEIN"/>
    <property type="match status" value="1"/>
</dbReference>
<dbReference type="Proteomes" id="UP001204579">
    <property type="component" value="Unassembled WGS sequence"/>
</dbReference>
<dbReference type="SUPFAM" id="SSF52266">
    <property type="entry name" value="SGNH hydrolase"/>
    <property type="match status" value="1"/>
</dbReference>
<keyword evidence="1" id="KW-0732">Signal</keyword>
<protein>
    <submittedName>
        <fullName evidence="3">SGNH/GDSL hydrolase family protein</fullName>
    </submittedName>
</protein>
<reference evidence="3 4" key="1">
    <citation type="submission" date="2022-08" db="EMBL/GenBank/DDBJ databases">
        <authorList>
            <person name="Zeman M."/>
            <person name="Kubasova T."/>
        </authorList>
    </citation>
    <scope>NUCLEOTIDE SEQUENCE [LARGE SCALE GENOMIC DNA]</scope>
    <source>
        <strain evidence="3 4">ET62</strain>
    </source>
</reference>
<gene>
    <name evidence="3" type="ORF">NW209_00365</name>
</gene>
<sequence>MRCSSRWIFGILFWGMAVMLQAQDALPEKVLPDRNSDPVFSEQAMVRMMGLIDCEPSMPVVFRETRKNEIEDPEHTLDPFWNKLMRMEGPVRIVHIGDSHVRGHVLPYVVRKKLEEEFGSEAVVDEEVTYQSSGLAEETGERGIVYHMLGVNGATYGTFYTPERIHEIAALHPDLIIVSFGTNEAHAPRYVAAQHQQHMRTLLDALKESCPESAILLTTPPGAYKRQGRRGRVINTQTPQVVATEQNYARDHRMAIWDMYDIVGGKQRACLNWVAGNYYQKDRIHFTRQGYTVQGLLLHEALIKAYNNYVATQFTGSRN</sequence>